<dbReference type="AlphaFoldDB" id="A0A382Q1Z7"/>
<dbReference type="EMBL" id="UINC01111419">
    <property type="protein sequence ID" value="SVC79623.1"/>
    <property type="molecule type" value="Genomic_DNA"/>
</dbReference>
<accession>A0A382Q1Z7</accession>
<reference evidence="2" key="1">
    <citation type="submission" date="2018-05" db="EMBL/GenBank/DDBJ databases">
        <authorList>
            <person name="Lanie J.A."/>
            <person name="Ng W.-L."/>
            <person name="Kazmierczak K.M."/>
            <person name="Andrzejewski T.M."/>
            <person name="Davidsen T.M."/>
            <person name="Wayne K.J."/>
            <person name="Tettelin H."/>
            <person name="Glass J.I."/>
            <person name="Rusch D."/>
            <person name="Podicherti R."/>
            <person name="Tsui H.-C.T."/>
            <person name="Winkler M.E."/>
        </authorList>
    </citation>
    <scope>NUCLEOTIDE SEQUENCE</scope>
</reference>
<name>A0A382Q1Z7_9ZZZZ</name>
<organism evidence="2">
    <name type="scientific">marine metagenome</name>
    <dbReference type="NCBI Taxonomy" id="408172"/>
    <lineage>
        <taxon>unclassified sequences</taxon>
        <taxon>metagenomes</taxon>
        <taxon>ecological metagenomes</taxon>
    </lineage>
</organism>
<proteinExistence type="predicted"/>
<sequence>MTLELEKNDIPTSTSKPDQDGHVVFTVHGSFDR</sequence>
<feature type="non-terminal residue" evidence="2">
    <location>
        <position position="33"/>
    </location>
</feature>
<feature type="region of interest" description="Disordered" evidence="1">
    <location>
        <begin position="1"/>
        <end position="21"/>
    </location>
</feature>
<protein>
    <submittedName>
        <fullName evidence="2">Uncharacterized protein</fullName>
    </submittedName>
</protein>
<evidence type="ECO:0000313" key="2">
    <source>
        <dbReference type="EMBL" id="SVC79623.1"/>
    </source>
</evidence>
<evidence type="ECO:0000256" key="1">
    <source>
        <dbReference type="SAM" id="MobiDB-lite"/>
    </source>
</evidence>
<gene>
    <name evidence="2" type="ORF">METZ01_LOCUS332477</name>
</gene>